<dbReference type="Pfam" id="PF01738">
    <property type="entry name" value="DLH"/>
    <property type="match status" value="1"/>
</dbReference>
<dbReference type="OrthoDB" id="3208682at2"/>
<feature type="domain" description="Dienelactone hydrolase" evidence="1">
    <location>
        <begin position="11"/>
        <end position="241"/>
    </location>
</feature>
<dbReference type="InterPro" id="IPR029058">
    <property type="entry name" value="AB_hydrolase_fold"/>
</dbReference>
<gene>
    <name evidence="2" type="ORF">CVS29_07225</name>
</gene>
<proteinExistence type="predicted"/>
<comment type="caution">
    <text evidence="2">The sequence shown here is derived from an EMBL/GenBank/DDBJ whole genome shotgun (WGS) entry which is preliminary data.</text>
</comment>
<dbReference type="PANTHER" id="PTHR46623">
    <property type="entry name" value="CARBOXYMETHYLENEBUTENOLIDASE-RELATED"/>
    <property type="match status" value="1"/>
</dbReference>
<protein>
    <submittedName>
        <fullName evidence="2">Dienelactone hydrolase family protein</fullName>
    </submittedName>
</protein>
<organism evidence="2 3">
    <name type="scientific">Arthrobacter psychrochitiniphilus</name>
    <dbReference type="NCBI Taxonomy" id="291045"/>
    <lineage>
        <taxon>Bacteria</taxon>
        <taxon>Bacillati</taxon>
        <taxon>Actinomycetota</taxon>
        <taxon>Actinomycetes</taxon>
        <taxon>Micrococcales</taxon>
        <taxon>Micrococcaceae</taxon>
        <taxon>Arthrobacter</taxon>
    </lineage>
</organism>
<dbReference type="Proteomes" id="UP000246303">
    <property type="component" value="Unassembled WGS sequence"/>
</dbReference>
<dbReference type="InterPro" id="IPR002925">
    <property type="entry name" value="Dienelactn_hydro"/>
</dbReference>
<evidence type="ECO:0000313" key="3">
    <source>
        <dbReference type="Proteomes" id="UP000246303"/>
    </source>
</evidence>
<reference evidence="2 3" key="1">
    <citation type="submission" date="2018-05" db="EMBL/GenBank/DDBJ databases">
        <title>Genetic diversity of glacier-inhabiting Cryobacterium bacteria in China and description of Cryobacterium mengkeensis sp. nov. and Arthrobacter glacialis sp. nov.</title>
        <authorList>
            <person name="Liu Q."/>
            <person name="Xin Y.-H."/>
        </authorList>
    </citation>
    <scope>NUCLEOTIDE SEQUENCE [LARGE SCALE GENOMIC DNA]</scope>
    <source>
        <strain evidence="2 3">GP3</strain>
    </source>
</reference>
<accession>A0A2V3DTG3</accession>
<keyword evidence="2" id="KW-0378">Hydrolase</keyword>
<dbReference type="EMBL" id="QHLZ01000003">
    <property type="protein sequence ID" value="PXA66498.1"/>
    <property type="molecule type" value="Genomic_DNA"/>
</dbReference>
<dbReference type="PANTHER" id="PTHR46623:SF6">
    <property type="entry name" value="ALPHA_BETA-HYDROLASES SUPERFAMILY PROTEIN"/>
    <property type="match status" value="1"/>
</dbReference>
<dbReference type="InterPro" id="IPR051049">
    <property type="entry name" value="Dienelactone_hydrolase-like"/>
</dbReference>
<evidence type="ECO:0000313" key="2">
    <source>
        <dbReference type="EMBL" id="PXA66498.1"/>
    </source>
</evidence>
<dbReference type="Gene3D" id="3.40.50.1820">
    <property type="entry name" value="alpha/beta hydrolase"/>
    <property type="match status" value="1"/>
</dbReference>
<name>A0A2V3DTG3_9MICC</name>
<sequence length="245" mass="26147">MIDFSAAGQDFQGYRAEPSGPARGAVVVIHEIWGLVPHIREVADRFAAEGYLAVAPDLMGLAGLDAVLLAELGERRKDHNAQDEVQPKIRAAMAPLNSPEKAAAITAGVATVFDYLEATPEGADRTAAVGFCFGGSYVFALAMQEPRLAAAVPFYGHASFAGDELYSITCPILAFYGEEDTGLMGALPELTAAMAVAGVDFRPTVFPDAGHAFFNDSNTSMYRPEAARIAWEKTLGFLEQQLNEV</sequence>
<evidence type="ECO:0000259" key="1">
    <source>
        <dbReference type="Pfam" id="PF01738"/>
    </source>
</evidence>
<dbReference type="GO" id="GO:0016787">
    <property type="term" value="F:hydrolase activity"/>
    <property type="evidence" value="ECO:0007669"/>
    <property type="project" value="UniProtKB-KW"/>
</dbReference>
<dbReference type="SUPFAM" id="SSF53474">
    <property type="entry name" value="alpha/beta-Hydrolases"/>
    <property type="match status" value="1"/>
</dbReference>
<dbReference type="AlphaFoldDB" id="A0A2V3DTG3"/>
<keyword evidence="3" id="KW-1185">Reference proteome</keyword>